<evidence type="ECO:0000256" key="4">
    <source>
        <dbReference type="ARBA" id="ARBA00023136"/>
    </source>
</evidence>
<evidence type="ECO:0000313" key="7">
    <source>
        <dbReference type="EMBL" id="SNZ09585.1"/>
    </source>
</evidence>
<evidence type="ECO:0000256" key="1">
    <source>
        <dbReference type="ARBA" id="ARBA00004141"/>
    </source>
</evidence>
<feature type="transmembrane region" description="Helical" evidence="5">
    <location>
        <begin position="214"/>
        <end position="233"/>
    </location>
</feature>
<dbReference type="EMBL" id="OBEI01000007">
    <property type="protein sequence ID" value="SNZ09585.1"/>
    <property type="molecule type" value="Genomic_DNA"/>
</dbReference>
<dbReference type="InterPro" id="IPR044880">
    <property type="entry name" value="NCX_ion-bd_dom_sf"/>
</dbReference>
<protein>
    <submittedName>
        <fullName evidence="7">Cation:H+ antiporter</fullName>
    </submittedName>
</protein>
<feature type="domain" description="Sodium/calcium exchanger membrane region" evidence="6">
    <location>
        <begin position="5"/>
        <end position="162"/>
    </location>
</feature>
<keyword evidence="4 5" id="KW-0472">Membrane</keyword>
<dbReference type="GO" id="GO:0008273">
    <property type="term" value="F:calcium, potassium:sodium antiporter activity"/>
    <property type="evidence" value="ECO:0007669"/>
    <property type="project" value="TreeGrafter"/>
</dbReference>
<dbReference type="Gene3D" id="1.20.1420.30">
    <property type="entry name" value="NCX, central ion-binding region"/>
    <property type="match status" value="1"/>
</dbReference>
<sequence length="333" mass="36513">MVFDILLFVLGLVFILISAEIFTNGVEALGHRLNLSTNFTGSVLAAVGTALPETILPIIAIFFFAEGKGHEIGVGAILGAPFMLATLAFPLIGLTVLMGHFLLKKRELALNIETVGFRRDIVFFLFAYSVALFIVPFENEILRIFTAIFLILLYFMYVTLTLKGESNEMEAVEKLYFSPKNPHPNILIIILQVVVALIVMISGAHMFVSGIEKISLHFGFPALLFSLIVAPIATELPEKVNSVFWIFRGKDSLAVGNVSGAMVFQSTIPVGFGIVFTEWDITGLALISGIFAIIAAFLALTLSYVEKKLIPFGLTIGGVFYIIYLYLAVKEFV</sequence>
<dbReference type="RefSeq" id="WP_097000736.1">
    <property type="nucleotide sequence ID" value="NZ_OBEI01000007.1"/>
</dbReference>
<name>A0A285NJF6_9AQUI</name>
<dbReference type="OrthoDB" id="9786081at2"/>
<feature type="transmembrane region" description="Helical" evidence="5">
    <location>
        <begin position="182"/>
        <end position="202"/>
    </location>
</feature>
<feature type="transmembrane region" description="Helical" evidence="5">
    <location>
        <begin position="77"/>
        <end position="101"/>
    </location>
</feature>
<evidence type="ECO:0000256" key="3">
    <source>
        <dbReference type="ARBA" id="ARBA00022989"/>
    </source>
</evidence>
<dbReference type="GO" id="GO:0006874">
    <property type="term" value="P:intracellular calcium ion homeostasis"/>
    <property type="evidence" value="ECO:0007669"/>
    <property type="project" value="TreeGrafter"/>
</dbReference>
<gene>
    <name evidence="7" type="ORF">SAMN06265182_1575</name>
</gene>
<comment type="subcellular location">
    <subcellularLocation>
        <location evidence="1">Membrane</location>
        <topology evidence="1">Multi-pass membrane protein</topology>
    </subcellularLocation>
</comment>
<organism evidence="7 8">
    <name type="scientific">Persephonella hydrogeniphila</name>
    <dbReference type="NCBI Taxonomy" id="198703"/>
    <lineage>
        <taxon>Bacteria</taxon>
        <taxon>Pseudomonadati</taxon>
        <taxon>Aquificota</taxon>
        <taxon>Aquificia</taxon>
        <taxon>Aquificales</taxon>
        <taxon>Hydrogenothermaceae</taxon>
        <taxon>Persephonella</taxon>
    </lineage>
</organism>
<feature type="transmembrane region" description="Helical" evidence="5">
    <location>
        <begin position="310"/>
        <end position="329"/>
    </location>
</feature>
<feature type="transmembrane region" description="Helical" evidence="5">
    <location>
        <begin position="121"/>
        <end position="137"/>
    </location>
</feature>
<dbReference type="InterPro" id="IPR004481">
    <property type="entry name" value="K/Na/Ca-exchanger"/>
</dbReference>
<feature type="transmembrane region" description="Helical" evidence="5">
    <location>
        <begin position="43"/>
        <end position="65"/>
    </location>
</feature>
<keyword evidence="3 5" id="KW-1133">Transmembrane helix</keyword>
<dbReference type="Proteomes" id="UP000219036">
    <property type="component" value="Unassembled WGS sequence"/>
</dbReference>
<dbReference type="PANTHER" id="PTHR10846">
    <property type="entry name" value="SODIUM/POTASSIUM/CALCIUM EXCHANGER"/>
    <property type="match status" value="1"/>
</dbReference>
<keyword evidence="8" id="KW-1185">Reference proteome</keyword>
<feature type="transmembrane region" description="Helical" evidence="5">
    <location>
        <begin position="144"/>
        <end position="162"/>
    </location>
</feature>
<accession>A0A285NJF6</accession>
<dbReference type="AlphaFoldDB" id="A0A285NJF6"/>
<feature type="transmembrane region" description="Helical" evidence="5">
    <location>
        <begin position="253"/>
        <end position="276"/>
    </location>
</feature>
<feature type="domain" description="Sodium/calcium exchanger membrane region" evidence="6">
    <location>
        <begin position="190"/>
        <end position="327"/>
    </location>
</feature>
<evidence type="ECO:0000313" key="8">
    <source>
        <dbReference type="Proteomes" id="UP000219036"/>
    </source>
</evidence>
<dbReference type="InterPro" id="IPR004837">
    <property type="entry name" value="NaCa_Exmemb"/>
</dbReference>
<evidence type="ECO:0000259" key="6">
    <source>
        <dbReference type="Pfam" id="PF01699"/>
    </source>
</evidence>
<dbReference type="GO" id="GO:0005886">
    <property type="term" value="C:plasma membrane"/>
    <property type="evidence" value="ECO:0007669"/>
    <property type="project" value="TreeGrafter"/>
</dbReference>
<dbReference type="PANTHER" id="PTHR10846:SF8">
    <property type="entry name" value="INNER MEMBRANE PROTEIN YRBG"/>
    <property type="match status" value="1"/>
</dbReference>
<dbReference type="GO" id="GO:0005262">
    <property type="term" value="F:calcium channel activity"/>
    <property type="evidence" value="ECO:0007669"/>
    <property type="project" value="TreeGrafter"/>
</dbReference>
<keyword evidence="2 5" id="KW-0812">Transmembrane</keyword>
<reference evidence="8" key="1">
    <citation type="submission" date="2017-09" db="EMBL/GenBank/DDBJ databases">
        <authorList>
            <person name="Varghese N."/>
            <person name="Submissions S."/>
        </authorList>
    </citation>
    <scope>NUCLEOTIDE SEQUENCE [LARGE SCALE GENOMIC DNA]</scope>
    <source>
        <strain evidence="8">DSM 15103</strain>
    </source>
</reference>
<evidence type="ECO:0000256" key="2">
    <source>
        <dbReference type="ARBA" id="ARBA00022692"/>
    </source>
</evidence>
<proteinExistence type="predicted"/>
<evidence type="ECO:0000256" key="5">
    <source>
        <dbReference type="SAM" id="Phobius"/>
    </source>
</evidence>
<feature type="transmembrane region" description="Helical" evidence="5">
    <location>
        <begin position="283"/>
        <end position="304"/>
    </location>
</feature>
<dbReference type="Pfam" id="PF01699">
    <property type="entry name" value="Na_Ca_ex"/>
    <property type="match status" value="2"/>
</dbReference>